<dbReference type="OrthoDB" id="2152029at2759"/>
<evidence type="ECO:0000259" key="3">
    <source>
        <dbReference type="Pfam" id="PF07859"/>
    </source>
</evidence>
<dbReference type="SUPFAM" id="SSF53474">
    <property type="entry name" value="alpha/beta-Hydrolases"/>
    <property type="match status" value="1"/>
</dbReference>
<evidence type="ECO:0000256" key="2">
    <source>
        <dbReference type="SAM" id="SignalP"/>
    </source>
</evidence>
<name>A0A6A5BDE7_NAEFO</name>
<dbReference type="PANTHER" id="PTHR48081:SF8">
    <property type="entry name" value="ALPHA_BETA HYDROLASE FOLD-3 DOMAIN-CONTAINING PROTEIN-RELATED"/>
    <property type="match status" value="1"/>
</dbReference>
<feature type="signal peptide" evidence="2">
    <location>
        <begin position="1"/>
        <end position="19"/>
    </location>
</feature>
<comment type="caution">
    <text evidence="4">The sequence shown here is derived from an EMBL/GenBank/DDBJ whole genome shotgun (WGS) entry which is preliminary data.</text>
</comment>
<dbReference type="OMA" id="DEMMPHI"/>
<dbReference type="GeneID" id="68116348"/>
<dbReference type="Proteomes" id="UP000444721">
    <property type="component" value="Unassembled WGS sequence"/>
</dbReference>
<keyword evidence="5" id="KW-1185">Reference proteome</keyword>
<dbReference type="AlphaFoldDB" id="A0A6A5BDE7"/>
<keyword evidence="1" id="KW-0378">Hydrolase</keyword>
<organism evidence="4 5">
    <name type="scientific">Naegleria fowleri</name>
    <name type="common">Brain eating amoeba</name>
    <dbReference type="NCBI Taxonomy" id="5763"/>
    <lineage>
        <taxon>Eukaryota</taxon>
        <taxon>Discoba</taxon>
        <taxon>Heterolobosea</taxon>
        <taxon>Tetramitia</taxon>
        <taxon>Eutetramitia</taxon>
        <taxon>Vahlkampfiidae</taxon>
        <taxon>Naegleria</taxon>
    </lineage>
</organism>
<dbReference type="InterPro" id="IPR013094">
    <property type="entry name" value="AB_hydrolase_3"/>
</dbReference>
<keyword evidence="2" id="KW-0732">Signal</keyword>
<evidence type="ECO:0000313" key="5">
    <source>
        <dbReference type="Proteomes" id="UP000444721"/>
    </source>
</evidence>
<dbReference type="VEuPathDB" id="AmoebaDB:NfTy_046000"/>
<dbReference type="EMBL" id="VFQX01000066">
    <property type="protein sequence ID" value="KAF0972882.1"/>
    <property type="molecule type" value="Genomic_DNA"/>
</dbReference>
<protein>
    <recommendedName>
        <fullName evidence="3">Alpha/beta hydrolase fold-3 domain-containing protein</fullName>
    </recommendedName>
</protein>
<dbReference type="Pfam" id="PF07859">
    <property type="entry name" value="Abhydrolase_3"/>
    <property type="match status" value="1"/>
</dbReference>
<evidence type="ECO:0000313" key="4">
    <source>
        <dbReference type="EMBL" id="KAF0972882.1"/>
    </source>
</evidence>
<feature type="domain" description="Alpha/beta hydrolase fold-3" evidence="3">
    <location>
        <begin position="204"/>
        <end position="358"/>
    </location>
</feature>
<dbReference type="PANTHER" id="PTHR48081">
    <property type="entry name" value="AB HYDROLASE SUPERFAMILY PROTEIN C4A8.06C"/>
    <property type="match status" value="1"/>
</dbReference>
<evidence type="ECO:0000256" key="1">
    <source>
        <dbReference type="ARBA" id="ARBA00022801"/>
    </source>
</evidence>
<dbReference type="RefSeq" id="XP_044557596.1">
    <property type="nucleotide sequence ID" value="XM_044713059.1"/>
</dbReference>
<dbReference type="InterPro" id="IPR029058">
    <property type="entry name" value="AB_hydrolase_fold"/>
</dbReference>
<sequence>MRSLFFILAALLAVGLVINYNTKYSTQVFVIRTIFNAVLLRNKYLGMSIGNPQSTMMGITTPDWKEVSLEAQTFYNFVRFNAGRKLESDVAMREGMISLAPPVSYHNSLSFQSIPEIRNSMFVHLRDRFYLDQYFGKDKRGKVLFLIHGGGGFAGKPGGLELGSIVEHMQTRFNSSLTHILSVGYRLMALTEEEKHKKNEFATKLSEQTDDVIQAYQWLLKKFNAEDIVLVGSSFGASLSAEFLRRAAVENLPMPKAAVLVGGPYDLTLKLGTSSMNARNTLMSTDRMISIMQRLFKEEESPLVTWKNVNKRIHETNLLIIYSKDEEVTKDNEAFIQILKDIKHPSVQVIADNMMIHCHPFFEYYFPEAKQAMSKMLDFVDSQK</sequence>
<dbReference type="Gene3D" id="3.40.50.1820">
    <property type="entry name" value="alpha/beta hydrolase"/>
    <property type="match status" value="1"/>
</dbReference>
<feature type="chain" id="PRO_5025521728" description="Alpha/beta hydrolase fold-3 domain-containing protein" evidence="2">
    <location>
        <begin position="20"/>
        <end position="384"/>
    </location>
</feature>
<dbReference type="VEuPathDB" id="AmoebaDB:FDP41_009131"/>
<proteinExistence type="predicted"/>
<gene>
    <name evidence="4" type="ORF">FDP41_009131</name>
</gene>
<accession>A0A6A5BDE7</accession>
<reference evidence="4 5" key="1">
    <citation type="journal article" date="2019" name="Sci. Rep.">
        <title>Nanopore sequencing improves the draft genome of the human pathogenic amoeba Naegleria fowleri.</title>
        <authorList>
            <person name="Liechti N."/>
            <person name="Schurch N."/>
            <person name="Bruggmann R."/>
            <person name="Wittwer M."/>
        </authorList>
    </citation>
    <scope>NUCLEOTIDE SEQUENCE [LARGE SCALE GENOMIC DNA]</scope>
    <source>
        <strain evidence="4 5">ATCC 30894</strain>
    </source>
</reference>
<dbReference type="VEuPathDB" id="AmoebaDB:NF0026900"/>
<dbReference type="InterPro" id="IPR050300">
    <property type="entry name" value="GDXG_lipolytic_enzyme"/>
</dbReference>
<dbReference type="GO" id="GO:0016787">
    <property type="term" value="F:hydrolase activity"/>
    <property type="evidence" value="ECO:0007669"/>
    <property type="project" value="UniProtKB-KW"/>
</dbReference>